<accession>A0A0D6PDR5</accession>
<dbReference type="Proteomes" id="UP000032668">
    <property type="component" value="Unassembled WGS sequence"/>
</dbReference>
<sequence>MPEGTGFAITTTELDIDSGECVLELTWHPDPAGGEQDVLLLIEQIGEQPVAGLVLSLEYVFLGTNQSEVQSIQTYIGVLAGEINRLGIRFIANTRKRLRVTLLRIFKSTIEYIECSQCKKLVKALLVAGLSAIGVHFLGGVVVLSGTLKARLAGWLSHGYPANLLANHGFILRIMNYLGNGLGQLNTALHLTDQMAERLFTEVCRGVGLCST</sequence>
<proteinExistence type="predicted"/>
<evidence type="ECO:0000313" key="2">
    <source>
        <dbReference type="EMBL" id="GAN79496.1"/>
    </source>
</evidence>
<dbReference type="AlphaFoldDB" id="A0A0D6PDR5"/>
<evidence type="ECO:0000313" key="3">
    <source>
        <dbReference type="Proteomes" id="UP000032668"/>
    </source>
</evidence>
<feature type="transmembrane region" description="Helical" evidence="1">
    <location>
        <begin position="124"/>
        <end position="144"/>
    </location>
</feature>
<gene>
    <name evidence="2" type="ORF">Aam_021_084</name>
</gene>
<dbReference type="RefSeq" id="WP_048877943.1">
    <property type="nucleotide sequence ID" value="NZ_BANC01000021.1"/>
</dbReference>
<name>A0A0D6PDR5_9PROT</name>
<organism evidence="2 3">
    <name type="scientific">Acidocella aminolytica 101 = DSM 11237</name>
    <dbReference type="NCBI Taxonomy" id="1120923"/>
    <lineage>
        <taxon>Bacteria</taxon>
        <taxon>Pseudomonadati</taxon>
        <taxon>Pseudomonadota</taxon>
        <taxon>Alphaproteobacteria</taxon>
        <taxon>Acetobacterales</taxon>
        <taxon>Acidocellaceae</taxon>
        <taxon>Acidocella</taxon>
    </lineage>
</organism>
<reference evidence="2 3" key="1">
    <citation type="submission" date="2012-11" db="EMBL/GenBank/DDBJ databases">
        <title>Whole genome sequence of Acidocella aminolytica 101 = DSM 11237.</title>
        <authorList>
            <person name="Azuma Y."/>
            <person name="Higashiura N."/>
            <person name="Hirakawa H."/>
            <person name="Matsushita K."/>
        </authorList>
    </citation>
    <scope>NUCLEOTIDE SEQUENCE [LARGE SCALE GENOMIC DNA]</scope>
    <source>
        <strain evidence="3">101 / DSM 11237</strain>
    </source>
</reference>
<keyword evidence="3" id="KW-1185">Reference proteome</keyword>
<protein>
    <submittedName>
        <fullName evidence="2">Uncharacterized protein</fullName>
    </submittedName>
</protein>
<evidence type="ECO:0000256" key="1">
    <source>
        <dbReference type="SAM" id="Phobius"/>
    </source>
</evidence>
<dbReference type="EMBL" id="BANC01000021">
    <property type="protein sequence ID" value="GAN79496.1"/>
    <property type="molecule type" value="Genomic_DNA"/>
</dbReference>
<keyword evidence="1" id="KW-0812">Transmembrane</keyword>
<keyword evidence="1" id="KW-1133">Transmembrane helix</keyword>
<keyword evidence="1" id="KW-0472">Membrane</keyword>
<comment type="caution">
    <text evidence="2">The sequence shown here is derived from an EMBL/GenBank/DDBJ whole genome shotgun (WGS) entry which is preliminary data.</text>
</comment>